<proteinExistence type="predicted"/>
<dbReference type="InterPro" id="IPR032508">
    <property type="entry name" value="FecR_C"/>
</dbReference>
<dbReference type="PANTHER" id="PTHR30273:SF2">
    <property type="entry name" value="PROTEIN FECR"/>
    <property type="match status" value="1"/>
</dbReference>
<feature type="domain" description="FecR protein" evidence="1">
    <location>
        <begin position="134"/>
        <end position="217"/>
    </location>
</feature>
<accession>A0A512B5V4</accession>
<reference evidence="3 4" key="1">
    <citation type="submission" date="2019-07" db="EMBL/GenBank/DDBJ databases">
        <title>Whole genome shotgun sequence of Adhaeribacter aerolatus NBRC 106133.</title>
        <authorList>
            <person name="Hosoyama A."/>
            <person name="Uohara A."/>
            <person name="Ohji S."/>
            <person name="Ichikawa N."/>
        </authorList>
    </citation>
    <scope>NUCLEOTIDE SEQUENCE [LARGE SCALE GENOMIC DNA]</scope>
    <source>
        <strain evidence="3 4">NBRC 106133</strain>
    </source>
</reference>
<dbReference type="GO" id="GO:0016989">
    <property type="term" value="F:sigma factor antagonist activity"/>
    <property type="evidence" value="ECO:0007669"/>
    <property type="project" value="TreeGrafter"/>
</dbReference>
<evidence type="ECO:0000259" key="2">
    <source>
        <dbReference type="Pfam" id="PF16344"/>
    </source>
</evidence>
<dbReference type="OrthoDB" id="645173at2"/>
<dbReference type="PANTHER" id="PTHR30273">
    <property type="entry name" value="PERIPLASMIC SIGNAL SENSOR AND SIGMA FACTOR ACTIVATOR FECR-RELATED"/>
    <property type="match status" value="1"/>
</dbReference>
<dbReference type="Pfam" id="PF16344">
    <property type="entry name" value="FecR_C"/>
    <property type="match status" value="1"/>
</dbReference>
<dbReference type="Gene3D" id="3.55.50.30">
    <property type="match status" value="1"/>
</dbReference>
<evidence type="ECO:0000313" key="3">
    <source>
        <dbReference type="EMBL" id="GEO07339.1"/>
    </source>
</evidence>
<dbReference type="Gene3D" id="2.60.120.1440">
    <property type="match status" value="1"/>
</dbReference>
<feature type="domain" description="Protein FecR C-terminal" evidence="2">
    <location>
        <begin position="277"/>
        <end position="342"/>
    </location>
</feature>
<name>A0A512B5V4_9BACT</name>
<keyword evidence="4" id="KW-1185">Reference proteome</keyword>
<dbReference type="Pfam" id="PF04773">
    <property type="entry name" value="FecR"/>
    <property type="match status" value="1"/>
</dbReference>
<dbReference type="AlphaFoldDB" id="A0A512B5V4"/>
<dbReference type="Proteomes" id="UP000321532">
    <property type="component" value="Unassembled WGS sequence"/>
</dbReference>
<gene>
    <name evidence="3" type="ORF">AAE02nite_50030</name>
</gene>
<evidence type="ECO:0000259" key="1">
    <source>
        <dbReference type="Pfam" id="PF04773"/>
    </source>
</evidence>
<dbReference type="EMBL" id="BJYS01000058">
    <property type="protein sequence ID" value="GEO07339.1"/>
    <property type="molecule type" value="Genomic_DNA"/>
</dbReference>
<dbReference type="RefSeq" id="WP_146905310.1">
    <property type="nucleotide sequence ID" value="NZ_BJYS01000058.1"/>
</dbReference>
<dbReference type="InterPro" id="IPR012373">
    <property type="entry name" value="Ferrdict_sens_TM"/>
</dbReference>
<protein>
    <submittedName>
        <fullName evidence="3">Anti-sigma factor</fullName>
    </submittedName>
</protein>
<evidence type="ECO:0000313" key="4">
    <source>
        <dbReference type="Proteomes" id="UP000321532"/>
    </source>
</evidence>
<organism evidence="3 4">
    <name type="scientific">Adhaeribacter aerolatus</name>
    <dbReference type="NCBI Taxonomy" id="670289"/>
    <lineage>
        <taxon>Bacteria</taxon>
        <taxon>Pseudomonadati</taxon>
        <taxon>Bacteroidota</taxon>
        <taxon>Cytophagia</taxon>
        <taxon>Cytophagales</taxon>
        <taxon>Hymenobacteraceae</taxon>
        <taxon>Adhaeribacter</taxon>
    </lineage>
</organism>
<sequence>MLQPSDRVPPKEFAQLLQKYADQQCTEAEKQLVEEWYEGLGEELSPAFSAKDLKLQEEALWQKIDAASVKALPEGKVISFNTGVSYLKLAGVAASLLILVGCFSLFRANQNLFKHQKNNGFVTVENHTFPDQLIRLPDGSQVALKKGSKLRYDFKNDNRREVFLVGEAFFAVTKNPNRPFVVHTGNILTKVLGTSFTVKYAGGENQEVEVQVKTGKVAVTQQNAKPEDSNEKAFHQSEVLLSPNQRAKFNPQIKQFTVQLVTTPAILNNEKSSSETFLFRETELHLITQKLEKAYGIQIILPENLQHCPLTADLTEEDFYAKLDLICEALQAEYEIRGTRIYLSGKGCEL</sequence>
<dbReference type="InterPro" id="IPR006860">
    <property type="entry name" value="FecR"/>
</dbReference>
<comment type="caution">
    <text evidence="3">The sequence shown here is derived from an EMBL/GenBank/DDBJ whole genome shotgun (WGS) entry which is preliminary data.</text>
</comment>
<dbReference type="PIRSF" id="PIRSF018266">
    <property type="entry name" value="FecR"/>
    <property type="match status" value="1"/>
</dbReference>